<dbReference type="RefSeq" id="WP_167971836.1">
    <property type="nucleotide sequence ID" value="NZ_BHZG01000145.1"/>
</dbReference>
<dbReference type="Pfam" id="PF14325">
    <property type="entry name" value="DUF4383"/>
    <property type="match status" value="1"/>
</dbReference>
<organism evidence="3 4">
    <name type="scientific">Streptomyces lonarensis</name>
    <dbReference type="NCBI Taxonomy" id="700599"/>
    <lineage>
        <taxon>Bacteria</taxon>
        <taxon>Bacillati</taxon>
        <taxon>Actinomycetota</taxon>
        <taxon>Actinomycetes</taxon>
        <taxon>Kitasatosporales</taxon>
        <taxon>Streptomycetaceae</taxon>
        <taxon>Streptomyces</taxon>
    </lineage>
</organism>
<feature type="transmembrane region" description="Helical" evidence="2">
    <location>
        <begin position="140"/>
        <end position="159"/>
    </location>
</feature>
<keyword evidence="2" id="KW-1133">Transmembrane helix</keyword>
<dbReference type="Proteomes" id="UP000578686">
    <property type="component" value="Unassembled WGS sequence"/>
</dbReference>
<evidence type="ECO:0000313" key="3">
    <source>
        <dbReference type="EMBL" id="NJQ07111.1"/>
    </source>
</evidence>
<accession>A0A7X6HZY0</accession>
<feature type="region of interest" description="Disordered" evidence="1">
    <location>
        <begin position="173"/>
        <end position="230"/>
    </location>
</feature>
<proteinExistence type="predicted"/>
<reference evidence="3 4" key="1">
    <citation type="submission" date="2020-03" db="EMBL/GenBank/DDBJ databases">
        <title>Draft genome of Streptomyces sp. ventii, isolated from the Axial Seamount in the Pacific Ocean, and resequencing of the two type strains Streptomyces lonarensis strain NCL 716 and Streptomyces bohaiensis strain 11A07.</title>
        <authorList>
            <person name="Loughran R.M."/>
            <person name="Pfannmuller K.M."/>
            <person name="Wasson B.J."/>
            <person name="Deadmond M.C."/>
            <person name="Paddock B.E."/>
            <person name="Koyack M.J."/>
            <person name="Gallegos D.A."/>
            <person name="Mitchell E.A."/>
            <person name="Ushijima B."/>
            <person name="Saw J.H."/>
            <person name="Mcphail K.L."/>
            <person name="Videau P."/>
        </authorList>
    </citation>
    <scope>NUCLEOTIDE SEQUENCE [LARGE SCALE GENOMIC DNA]</scope>
    <source>
        <strain evidence="3 4">NCL716</strain>
    </source>
</reference>
<dbReference type="EMBL" id="JAAVJD010000132">
    <property type="protein sequence ID" value="NJQ07111.1"/>
    <property type="molecule type" value="Genomic_DNA"/>
</dbReference>
<evidence type="ECO:0000313" key="4">
    <source>
        <dbReference type="Proteomes" id="UP000578686"/>
    </source>
</evidence>
<comment type="caution">
    <text evidence="3">The sequence shown here is derived from an EMBL/GenBank/DDBJ whole genome shotgun (WGS) entry which is preliminary data.</text>
</comment>
<name>A0A7X6HZY0_9ACTN</name>
<keyword evidence="4" id="KW-1185">Reference proteome</keyword>
<sequence length="230" mass="24183">MSTTPAVHGPRHARRGAVHNLLRRTGAQFNEELPVDHRLSTVYRVGAGVIGTGLVVFGVLGLVRRLGVFTTEDSSVLGLNTNGALSLVSIFFGVVLFSGALRGGNFASTLNIVVGTLFLVSGFINLAVLETGLNILNFRIQNVLFSFVAGLLLLVFGMYGRVAGRLPRDNPYWRARHPDAAPEDAATGLSRRALEDRAGRGTGGSTPGPSVAHPGTGSATGAERRGPGRD</sequence>
<feature type="transmembrane region" description="Helical" evidence="2">
    <location>
        <begin position="83"/>
        <end position="101"/>
    </location>
</feature>
<evidence type="ECO:0000256" key="2">
    <source>
        <dbReference type="SAM" id="Phobius"/>
    </source>
</evidence>
<evidence type="ECO:0000256" key="1">
    <source>
        <dbReference type="SAM" id="MobiDB-lite"/>
    </source>
</evidence>
<feature type="transmembrane region" description="Helical" evidence="2">
    <location>
        <begin position="42"/>
        <end position="63"/>
    </location>
</feature>
<protein>
    <submittedName>
        <fullName evidence="3">DUF4383 domain-containing protein</fullName>
    </submittedName>
</protein>
<keyword evidence="2" id="KW-0472">Membrane</keyword>
<gene>
    <name evidence="3" type="ORF">HCN56_16345</name>
</gene>
<keyword evidence="2" id="KW-0812">Transmembrane</keyword>
<dbReference type="AlphaFoldDB" id="A0A7X6HZY0"/>
<feature type="transmembrane region" description="Helical" evidence="2">
    <location>
        <begin position="108"/>
        <end position="128"/>
    </location>
</feature>